<dbReference type="InterPro" id="IPR036691">
    <property type="entry name" value="Endo/exonu/phosph_ase_sf"/>
</dbReference>
<dbReference type="Proteomes" id="UP000636709">
    <property type="component" value="Unassembled WGS sequence"/>
</dbReference>
<dbReference type="Gene3D" id="3.60.10.10">
    <property type="entry name" value="Endonuclease/exonuclease/phosphatase"/>
    <property type="match status" value="1"/>
</dbReference>
<evidence type="ECO:0000256" key="2">
    <source>
        <dbReference type="ARBA" id="ARBA00022801"/>
    </source>
</evidence>
<dbReference type="PANTHER" id="PTHR45666:SF9">
    <property type="entry name" value="INOSITOL POLYPHOSPHATE-RELATED PHOSPHATASE DOMAIN-CONTAINING PROTEIN"/>
    <property type="match status" value="1"/>
</dbReference>
<dbReference type="SMART" id="SM00128">
    <property type="entry name" value="IPPc"/>
    <property type="match status" value="1"/>
</dbReference>
<dbReference type="OrthoDB" id="621918at2759"/>
<feature type="region of interest" description="Disordered" evidence="3">
    <location>
        <begin position="101"/>
        <end position="121"/>
    </location>
</feature>
<accession>A0A835KF96</accession>
<dbReference type="PANTHER" id="PTHR45666">
    <property type="entry name" value="TYPE IV INOSITOL POLYPHOSPHATE 5-PHOSPHATASE 9"/>
    <property type="match status" value="1"/>
</dbReference>
<organism evidence="5 6">
    <name type="scientific">Digitaria exilis</name>
    <dbReference type="NCBI Taxonomy" id="1010633"/>
    <lineage>
        <taxon>Eukaryota</taxon>
        <taxon>Viridiplantae</taxon>
        <taxon>Streptophyta</taxon>
        <taxon>Embryophyta</taxon>
        <taxon>Tracheophyta</taxon>
        <taxon>Spermatophyta</taxon>
        <taxon>Magnoliopsida</taxon>
        <taxon>Liliopsida</taxon>
        <taxon>Poales</taxon>
        <taxon>Poaceae</taxon>
        <taxon>PACMAD clade</taxon>
        <taxon>Panicoideae</taxon>
        <taxon>Panicodae</taxon>
        <taxon>Paniceae</taxon>
        <taxon>Anthephorinae</taxon>
        <taxon>Digitaria</taxon>
    </lineage>
</organism>
<comment type="caution">
    <text evidence="5">The sequence shown here is derived from an EMBL/GenBank/DDBJ whole genome shotgun (WGS) entry which is preliminary data.</text>
</comment>
<evidence type="ECO:0000259" key="4">
    <source>
        <dbReference type="SMART" id="SM00128"/>
    </source>
</evidence>
<dbReference type="SUPFAM" id="SSF56219">
    <property type="entry name" value="DNase I-like"/>
    <property type="match status" value="1"/>
</dbReference>
<evidence type="ECO:0000256" key="3">
    <source>
        <dbReference type="SAM" id="MobiDB-lite"/>
    </source>
</evidence>
<dbReference type="GO" id="GO:0004445">
    <property type="term" value="F:inositol-polyphosphate 5-phosphatase activity"/>
    <property type="evidence" value="ECO:0007669"/>
    <property type="project" value="InterPro"/>
</dbReference>
<dbReference type="GO" id="GO:0004439">
    <property type="term" value="F:phosphatidylinositol-4,5-bisphosphate 5-phosphatase activity"/>
    <property type="evidence" value="ECO:0007669"/>
    <property type="project" value="TreeGrafter"/>
</dbReference>
<evidence type="ECO:0000313" key="6">
    <source>
        <dbReference type="Proteomes" id="UP000636709"/>
    </source>
</evidence>
<dbReference type="InterPro" id="IPR000300">
    <property type="entry name" value="IPPc"/>
</dbReference>
<feature type="domain" description="Inositol polyphosphate-related phosphatase" evidence="4">
    <location>
        <begin position="172"/>
        <end position="565"/>
    </location>
</feature>
<evidence type="ECO:0000313" key="5">
    <source>
        <dbReference type="EMBL" id="KAF8727387.1"/>
    </source>
</evidence>
<dbReference type="GO" id="GO:0046856">
    <property type="term" value="P:phosphatidylinositol dephosphorylation"/>
    <property type="evidence" value="ECO:0007669"/>
    <property type="project" value="InterPro"/>
</dbReference>
<dbReference type="InterPro" id="IPR045849">
    <property type="entry name" value="IP5P_plant"/>
</dbReference>
<protein>
    <recommendedName>
        <fullName evidence="4">Inositol polyphosphate-related phosphatase domain-containing protein</fullName>
    </recommendedName>
</protein>
<keyword evidence="6" id="KW-1185">Reference proteome</keyword>
<sequence length="575" mass="65524">MLGRRLGWGAAAVVRMASSSSSIPALPRLFIPPCRAHHEAAMAASLSTSQTLRNGGGRQMQDLVMQRWAEMVLCCGADWGCVPQLWNRVVLRKWLNIGEGSGDSDFSADERDTSDGEADREDISSWKHELCNVERICGGLDASTTGHERNNVPYRLRRHRSAITRAQYVDVREVRICAATWNVGGRFPPSELHIEEWLDLEEPADIYAIGFQEIVPLNAGNIFGAEDNRPVAVWEHIIRETLNKKCLDKLKFKCRSDPSSPSRFNPSDVALPMERELLSEFDNDSNEELHPLIEQDHNCRLQDKADGKFESFTRGDLACDVITDKSSKRKRPEYVRIISKQMVGIFLSIWVRRSLRKHIQNLRVSTVGVGAMGYMGNKGSISVSMSIHQTPFCFVCCHLAAGEKNGDDLKRNSNVEEILRRTVFNPLHIVGAPTKIHDHERIIWLGDLNYRINLSYERTLELISKQDWDGLFERDQLKRELGQRCTFDGWFEGIISFPPTYKYEFDSENYVSDESKSGRRTPAWCDRILSYGKGIKLLSYKRGELTLSDHRPVTAVYMVEVEVLHRRKLQRALSL</sequence>
<dbReference type="EMBL" id="JACEFO010001644">
    <property type="protein sequence ID" value="KAF8727387.1"/>
    <property type="molecule type" value="Genomic_DNA"/>
</dbReference>
<reference evidence="5" key="1">
    <citation type="submission" date="2020-07" db="EMBL/GenBank/DDBJ databases">
        <title>Genome sequence and genetic diversity analysis of an under-domesticated orphan crop, white fonio (Digitaria exilis).</title>
        <authorList>
            <person name="Bennetzen J.L."/>
            <person name="Chen S."/>
            <person name="Ma X."/>
            <person name="Wang X."/>
            <person name="Yssel A.E.J."/>
            <person name="Chaluvadi S.R."/>
            <person name="Johnson M."/>
            <person name="Gangashetty P."/>
            <person name="Hamidou F."/>
            <person name="Sanogo M.D."/>
            <person name="Zwaenepoel A."/>
            <person name="Wallace J."/>
            <person name="Van De Peer Y."/>
            <person name="Van Deynze A."/>
        </authorList>
    </citation>
    <scope>NUCLEOTIDE SEQUENCE</scope>
    <source>
        <tissue evidence="5">Leaves</tissue>
    </source>
</reference>
<gene>
    <name evidence="5" type="ORF">HU200_018990</name>
</gene>
<keyword evidence="2" id="KW-0378">Hydrolase</keyword>
<comment type="similarity">
    <text evidence="1">Belongs to the inositol polyphosphate 5-phosphatase family.</text>
</comment>
<evidence type="ECO:0000256" key="1">
    <source>
        <dbReference type="ARBA" id="ARBA00010768"/>
    </source>
</evidence>
<proteinExistence type="inferred from homology"/>
<dbReference type="Pfam" id="PF22669">
    <property type="entry name" value="Exo_endo_phos2"/>
    <property type="match status" value="2"/>
</dbReference>
<dbReference type="GO" id="GO:0034485">
    <property type="term" value="F:phosphatidylinositol-3,4,5-trisphosphate 5-phosphatase activity"/>
    <property type="evidence" value="ECO:0007669"/>
    <property type="project" value="TreeGrafter"/>
</dbReference>
<dbReference type="AlphaFoldDB" id="A0A835KF96"/>
<name>A0A835KF96_9POAL</name>